<protein>
    <submittedName>
        <fullName evidence="1">Uncharacterized protein</fullName>
    </submittedName>
</protein>
<evidence type="ECO:0000313" key="2">
    <source>
        <dbReference type="Proteomes" id="UP000316778"/>
    </source>
</evidence>
<dbReference type="EMBL" id="VLLG01000003">
    <property type="protein sequence ID" value="TWI89260.1"/>
    <property type="molecule type" value="Genomic_DNA"/>
</dbReference>
<reference evidence="1 2" key="1">
    <citation type="journal article" date="2013" name="Stand. Genomic Sci.">
        <title>Genomic Encyclopedia of Type Strains, Phase I: The one thousand microbial genomes (KMG-I) project.</title>
        <authorList>
            <person name="Kyrpides N.C."/>
            <person name="Woyke T."/>
            <person name="Eisen J.A."/>
            <person name="Garrity G."/>
            <person name="Lilburn T.G."/>
            <person name="Beck B.J."/>
            <person name="Whitman W.B."/>
            <person name="Hugenholtz P."/>
            <person name="Klenk H.P."/>
        </authorList>
    </citation>
    <scope>NUCLEOTIDE SEQUENCE [LARGE SCALE GENOMIC DNA]</scope>
    <source>
        <strain evidence="1 2">DSM 13484</strain>
    </source>
</reference>
<keyword evidence="2" id="KW-1185">Reference proteome</keyword>
<proteinExistence type="predicted"/>
<sequence length="102" mass="11588">MKNHPFNIVYFSFDKPGEHNMPVQRTLKVVFNDWGAYTAFLSSDFLKQEKVNILASCGTDGPDLPTEWKAKLEKAVPDIHNALLVRIKHLLNGINLEIVNPQ</sequence>
<organism evidence="1 2">
    <name type="scientific">Chitinophaga japonensis</name>
    <name type="common">Flexibacter japonensis</name>
    <dbReference type="NCBI Taxonomy" id="104662"/>
    <lineage>
        <taxon>Bacteria</taxon>
        <taxon>Pseudomonadati</taxon>
        <taxon>Bacteroidota</taxon>
        <taxon>Chitinophagia</taxon>
        <taxon>Chitinophagales</taxon>
        <taxon>Chitinophagaceae</taxon>
        <taxon>Chitinophaga</taxon>
    </lineage>
</organism>
<accession>A0A562T8W1</accession>
<evidence type="ECO:0000313" key="1">
    <source>
        <dbReference type="EMBL" id="TWI89260.1"/>
    </source>
</evidence>
<gene>
    <name evidence="1" type="ORF">LX66_3355</name>
</gene>
<dbReference type="AlphaFoldDB" id="A0A562T8W1"/>
<dbReference type="Proteomes" id="UP000316778">
    <property type="component" value="Unassembled WGS sequence"/>
</dbReference>
<comment type="caution">
    <text evidence="1">The sequence shown here is derived from an EMBL/GenBank/DDBJ whole genome shotgun (WGS) entry which is preliminary data.</text>
</comment>
<name>A0A562T8W1_CHIJA</name>
<dbReference type="RefSeq" id="WP_145715460.1">
    <property type="nucleotide sequence ID" value="NZ_BAAAFY010000001.1"/>
</dbReference>